<protein>
    <recommendedName>
        <fullName evidence="13">3-isopropylmalate dehydrogenase</fullName>
        <ecNumber evidence="13">1.1.1.85</ecNumber>
    </recommendedName>
    <alternativeName>
        <fullName evidence="13">3-IPM-DH</fullName>
    </alternativeName>
    <alternativeName>
        <fullName evidence="13">Beta-IPM dehydrogenase</fullName>
        <shortName evidence="13">IMDH</shortName>
    </alternativeName>
</protein>
<dbReference type="Proteomes" id="UP000658258">
    <property type="component" value="Unassembled WGS sequence"/>
</dbReference>
<evidence type="ECO:0000256" key="1">
    <source>
        <dbReference type="ARBA" id="ARBA00000624"/>
    </source>
</evidence>
<keyword evidence="10 13" id="KW-0560">Oxidoreductase</keyword>
<evidence type="ECO:0000256" key="9">
    <source>
        <dbReference type="ARBA" id="ARBA00022842"/>
    </source>
</evidence>
<dbReference type="HAMAP" id="MF_01033">
    <property type="entry name" value="LeuB_type1"/>
    <property type="match status" value="1"/>
</dbReference>
<comment type="subcellular location">
    <subcellularLocation>
        <location evidence="13">Cytoplasm</location>
    </subcellularLocation>
</comment>
<feature type="binding site" evidence="13">
    <location>
        <position position="221"/>
    </location>
    <ligand>
        <name>substrate</name>
    </ligand>
</feature>
<evidence type="ECO:0000256" key="14">
    <source>
        <dbReference type="RuleBase" id="RU004445"/>
    </source>
</evidence>
<comment type="caution">
    <text evidence="13">Lacks conserved residue(s) required for the propagation of feature annotation.</text>
</comment>
<comment type="similarity">
    <text evidence="4 13">Belongs to the isocitrate and isopropylmalate dehydrogenases family. LeuB type 1 subfamily.</text>
</comment>
<evidence type="ECO:0000256" key="10">
    <source>
        <dbReference type="ARBA" id="ARBA00023002"/>
    </source>
</evidence>
<feature type="site" description="Important for catalysis" evidence="13">
    <location>
        <position position="189"/>
    </location>
</feature>
<comment type="caution">
    <text evidence="16">The sequence shown here is derived from an EMBL/GenBank/DDBJ whole genome shotgun (WGS) entry which is preliminary data.</text>
</comment>
<evidence type="ECO:0000259" key="15">
    <source>
        <dbReference type="SMART" id="SM01329"/>
    </source>
</evidence>
<evidence type="ECO:0000256" key="8">
    <source>
        <dbReference type="ARBA" id="ARBA00022723"/>
    </source>
</evidence>
<evidence type="ECO:0000256" key="3">
    <source>
        <dbReference type="ARBA" id="ARBA00004762"/>
    </source>
</evidence>
<dbReference type="PANTHER" id="PTHR42979:SF1">
    <property type="entry name" value="3-ISOPROPYLMALATE DEHYDROGENASE"/>
    <property type="match status" value="1"/>
</dbReference>
<dbReference type="PANTHER" id="PTHR42979">
    <property type="entry name" value="3-ISOPROPYLMALATE DEHYDROGENASE"/>
    <property type="match status" value="1"/>
</dbReference>
<dbReference type="NCBIfam" id="TIGR00169">
    <property type="entry name" value="leuB"/>
    <property type="match status" value="1"/>
</dbReference>
<feature type="binding site" evidence="13">
    <location>
        <position position="249"/>
    </location>
    <ligand>
        <name>Mg(2+)</name>
        <dbReference type="ChEBI" id="CHEBI:18420"/>
    </ligand>
</feature>
<feature type="domain" description="Isopropylmalate dehydrogenase-like" evidence="15">
    <location>
        <begin position="6"/>
        <end position="346"/>
    </location>
</feature>
<evidence type="ECO:0000256" key="12">
    <source>
        <dbReference type="ARBA" id="ARBA00023304"/>
    </source>
</evidence>
<keyword evidence="6 13" id="KW-0432">Leucine biosynthesis</keyword>
<keyword evidence="8 13" id="KW-0479">Metal-binding</keyword>
<dbReference type="SUPFAM" id="SSF53659">
    <property type="entry name" value="Isocitrate/Isopropylmalate dehydrogenase-like"/>
    <property type="match status" value="1"/>
</dbReference>
<evidence type="ECO:0000313" key="16">
    <source>
        <dbReference type="EMBL" id="GHE72614.1"/>
    </source>
</evidence>
<feature type="binding site" evidence="13">
    <location>
        <position position="99"/>
    </location>
    <ligand>
        <name>substrate</name>
    </ligand>
</feature>
<keyword evidence="7 13" id="KW-0028">Amino-acid biosynthesis</keyword>
<proteinExistence type="inferred from homology"/>
<keyword evidence="9 13" id="KW-0460">Magnesium</keyword>
<comment type="function">
    <text evidence="13 14">Catalyzes the oxidation of 3-carboxy-2-hydroxy-4-methylpentanoate (3-isopropylmalate) to 3-carboxy-4-methyl-2-oxopentanoate. The product decarboxylates to 4-methyl-2 oxopentanoate.</text>
</comment>
<evidence type="ECO:0000256" key="13">
    <source>
        <dbReference type="HAMAP-Rule" id="MF_01033"/>
    </source>
</evidence>
<keyword evidence="13" id="KW-0464">Manganese</keyword>
<feature type="binding site" evidence="13">
    <location>
        <position position="109"/>
    </location>
    <ligand>
        <name>substrate</name>
    </ligand>
</feature>
<keyword evidence="11 13" id="KW-0520">NAD</keyword>
<dbReference type="Gene3D" id="3.40.718.10">
    <property type="entry name" value="Isopropylmalate Dehydrogenase"/>
    <property type="match status" value="1"/>
</dbReference>
<name>A0ABQ3IAU9_9BACT</name>
<evidence type="ECO:0000313" key="17">
    <source>
        <dbReference type="Proteomes" id="UP000658258"/>
    </source>
</evidence>
<dbReference type="PROSITE" id="PS00470">
    <property type="entry name" value="IDH_IMDH"/>
    <property type="match status" value="1"/>
</dbReference>
<dbReference type="SMART" id="SM01329">
    <property type="entry name" value="Iso_dh"/>
    <property type="match status" value="1"/>
</dbReference>
<comment type="cofactor">
    <cofactor evidence="13 14">
        <name>Mg(2+)</name>
        <dbReference type="ChEBI" id="CHEBI:18420"/>
    </cofactor>
    <cofactor evidence="13 14">
        <name>Mn(2+)</name>
        <dbReference type="ChEBI" id="CHEBI:29035"/>
    </cofactor>
    <text evidence="13 14">Binds 1 Mg(2+) or Mn(2+) ion per subunit.</text>
</comment>
<feature type="binding site" evidence="13">
    <location>
        <position position="221"/>
    </location>
    <ligand>
        <name>Mg(2+)</name>
        <dbReference type="ChEBI" id="CHEBI:18420"/>
    </ligand>
</feature>
<feature type="binding site" evidence="13">
    <location>
        <position position="245"/>
    </location>
    <ligand>
        <name>Mg(2+)</name>
        <dbReference type="ChEBI" id="CHEBI:18420"/>
    </ligand>
</feature>
<organism evidence="16 17">
    <name type="scientific">Roseivirga thermotolerans</name>
    <dbReference type="NCBI Taxonomy" id="1758176"/>
    <lineage>
        <taxon>Bacteria</taxon>
        <taxon>Pseudomonadati</taxon>
        <taxon>Bacteroidota</taxon>
        <taxon>Cytophagia</taxon>
        <taxon>Cytophagales</taxon>
        <taxon>Roseivirgaceae</taxon>
        <taxon>Roseivirga</taxon>
    </lineage>
</organism>
<dbReference type="Pfam" id="PF00180">
    <property type="entry name" value="Iso_dh"/>
    <property type="match status" value="1"/>
</dbReference>
<dbReference type="InterPro" id="IPR024084">
    <property type="entry name" value="IsoPropMal-DH-like_dom"/>
</dbReference>
<keyword evidence="12 13" id="KW-0100">Branched-chain amino acid biosynthesis</keyword>
<evidence type="ECO:0000256" key="4">
    <source>
        <dbReference type="ARBA" id="ARBA00008319"/>
    </source>
</evidence>
<comment type="subunit">
    <text evidence="5 13 14">Homodimer.</text>
</comment>
<evidence type="ECO:0000256" key="5">
    <source>
        <dbReference type="ARBA" id="ARBA00011738"/>
    </source>
</evidence>
<feature type="site" description="Important for catalysis" evidence="13">
    <location>
        <position position="144"/>
    </location>
</feature>
<keyword evidence="13" id="KW-0963">Cytoplasm</keyword>
<dbReference type="EC" id="1.1.1.85" evidence="13"/>
<evidence type="ECO:0000256" key="7">
    <source>
        <dbReference type="ARBA" id="ARBA00022605"/>
    </source>
</evidence>
<dbReference type="EMBL" id="BNAG01000004">
    <property type="protein sequence ID" value="GHE72614.1"/>
    <property type="molecule type" value="Genomic_DNA"/>
</dbReference>
<gene>
    <name evidence="13 16" type="primary">leuB</name>
    <name evidence="16" type="ORF">GCM10011340_31280</name>
</gene>
<comment type="pathway">
    <text evidence="3 13 14">Amino-acid biosynthesis; L-leucine biosynthesis; L-leucine from 3-methyl-2-oxobutanoate: step 3/4.</text>
</comment>
<sequence length="370" mass="40253">MGVKKNIGVLPGDGIGPEVIAEAIKVLDAVCSKYGHKFTYAYGHVGAVAIDHTGNPLPDETLAICERSDAFLFGAIGDPKYDNDPKAKVRPEQGLLKLRKSLGLYANIRPVTAYDSLLHMSPLKTEKIKGVDIVVYRELTGGIYFGEKGRTEDGAFDHCTYSNYEIDRIAHLAFQSAQNRKKHVTLVDKANVLETSRLWRERVNEVAKDYPDISLECMFVDNAAMQMIQNPKQFDVILTENMFGDIISDEASVIGGSLGLLPSASVGDKTAMFEPIHGSYPQAAGKNIANPLATILSAAMMLDHLNLIDEAIEVRQAVSASLRHGMVTADLARNDGYSTDRVGDFVANYIADGEDSCSQQNIQAGISTII</sequence>
<evidence type="ECO:0000256" key="6">
    <source>
        <dbReference type="ARBA" id="ARBA00022430"/>
    </source>
</evidence>
<evidence type="ECO:0000256" key="11">
    <source>
        <dbReference type="ARBA" id="ARBA00023027"/>
    </source>
</evidence>
<evidence type="ECO:0000256" key="2">
    <source>
        <dbReference type="ARBA" id="ARBA00001936"/>
    </source>
</evidence>
<comment type="cofactor">
    <cofactor evidence="2">
        <name>Mn(2+)</name>
        <dbReference type="ChEBI" id="CHEBI:29035"/>
    </cofactor>
</comment>
<dbReference type="InterPro" id="IPR004429">
    <property type="entry name" value="Isopropylmalate_DH"/>
</dbReference>
<comment type="catalytic activity">
    <reaction evidence="1 13 14">
        <text>(2R,3S)-3-isopropylmalate + NAD(+) = 4-methyl-2-oxopentanoate + CO2 + NADH</text>
        <dbReference type="Rhea" id="RHEA:32271"/>
        <dbReference type="ChEBI" id="CHEBI:16526"/>
        <dbReference type="ChEBI" id="CHEBI:17865"/>
        <dbReference type="ChEBI" id="CHEBI:35121"/>
        <dbReference type="ChEBI" id="CHEBI:57540"/>
        <dbReference type="ChEBI" id="CHEBI:57945"/>
        <dbReference type="EC" id="1.1.1.85"/>
    </reaction>
</comment>
<dbReference type="InterPro" id="IPR019818">
    <property type="entry name" value="IsoCit/isopropylmalate_DH_CS"/>
</dbReference>
<accession>A0ABQ3IAU9</accession>
<keyword evidence="17" id="KW-1185">Reference proteome</keyword>
<feature type="binding site" evidence="13">
    <location>
        <position position="137"/>
    </location>
    <ligand>
        <name>substrate</name>
    </ligand>
</feature>
<reference evidence="17" key="1">
    <citation type="journal article" date="2019" name="Int. J. Syst. Evol. Microbiol.">
        <title>The Global Catalogue of Microorganisms (GCM) 10K type strain sequencing project: providing services to taxonomists for standard genome sequencing and annotation.</title>
        <authorList>
            <consortium name="The Broad Institute Genomics Platform"/>
            <consortium name="The Broad Institute Genome Sequencing Center for Infectious Disease"/>
            <person name="Wu L."/>
            <person name="Ma J."/>
        </authorList>
    </citation>
    <scope>NUCLEOTIDE SEQUENCE [LARGE SCALE GENOMIC DNA]</scope>
    <source>
        <strain evidence="17">CGMCC 1.15111</strain>
    </source>
</reference>